<reference evidence="2 3" key="1">
    <citation type="submission" date="2019-05" db="EMBL/GenBank/DDBJ databases">
        <title>Another draft genome of Portunus trituberculatus and its Hox gene families provides insights of decapod evolution.</title>
        <authorList>
            <person name="Jeong J.-H."/>
            <person name="Song I."/>
            <person name="Kim S."/>
            <person name="Choi T."/>
            <person name="Kim D."/>
            <person name="Ryu S."/>
            <person name="Kim W."/>
        </authorList>
    </citation>
    <scope>NUCLEOTIDE SEQUENCE [LARGE SCALE GENOMIC DNA]</scope>
    <source>
        <tissue evidence="2">Muscle</tissue>
    </source>
</reference>
<accession>A0A5B7FYE9</accession>
<feature type="compositionally biased region" description="Low complexity" evidence="1">
    <location>
        <begin position="78"/>
        <end position="97"/>
    </location>
</feature>
<protein>
    <submittedName>
        <fullName evidence="2">Uncharacterized protein</fullName>
    </submittedName>
</protein>
<sequence length="132" mass="14270">MAVLVVLREMWENQEAQLLYRPGFSVSVSPVLKARRPGMREEAGQHGRMRLGNSSANGLLNNNGLRKGKDADRLQPISSSSSSSGESSTETLTYSSSRLGSKVKATDAAPPLARNGHAHPLLEFAYNNFSPT</sequence>
<dbReference type="EMBL" id="VSRR010009460">
    <property type="protein sequence ID" value="MPC50365.1"/>
    <property type="molecule type" value="Genomic_DNA"/>
</dbReference>
<dbReference type="AlphaFoldDB" id="A0A5B7FYE9"/>
<gene>
    <name evidence="2" type="ORF">E2C01_044193</name>
</gene>
<proteinExistence type="predicted"/>
<comment type="caution">
    <text evidence="2">The sequence shown here is derived from an EMBL/GenBank/DDBJ whole genome shotgun (WGS) entry which is preliminary data.</text>
</comment>
<feature type="region of interest" description="Disordered" evidence="1">
    <location>
        <begin position="35"/>
        <end position="119"/>
    </location>
</feature>
<organism evidence="2 3">
    <name type="scientific">Portunus trituberculatus</name>
    <name type="common">Swimming crab</name>
    <name type="synonym">Neptunus trituberculatus</name>
    <dbReference type="NCBI Taxonomy" id="210409"/>
    <lineage>
        <taxon>Eukaryota</taxon>
        <taxon>Metazoa</taxon>
        <taxon>Ecdysozoa</taxon>
        <taxon>Arthropoda</taxon>
        <taxon>Crustacea</taxon>
        <taxon>Multicrustacea</taxon>
        <taxon>Malacostraca</taxon>
        <taxon>Eumalacostraca</taxon>
        <taxon>Eucarida</taxon>
        <taxon>Decapoda</taxon>
        <taxon>Pleocyemata</taxon>
        <taxon>Brachyura</taxon>
        <taxon>Eubrachyura</taxon>
        <taxon>Portunoidea</taxon>
        <taxon>Portunidae</taxon>
        <taxon>Portuninae</taxon>
        <taxon>Portunus</taxon>
    </lineage>
</organism>
<evidence type="ECO:0000313" key="3">
    <source>
        <dbReference type="Proteomes" id="UP000324222"/>
    </source>
</evidence>
<evidence type="ECO:0000256" key="1">
    <source>
        <dbReference type="SAM" id="MobiDB-lite"/>
    </source>
</evidence>
<feature type="compositionally biased region" description="Low complexity" evidence="1">
    <location>
        <begin position="50"/>
        <end position="65"/>
    </location>
</feature>
<evidence type="ECO:0000313" key="2">
    <source>
        <dbReference type="EMBL" id="MPC50365.1"/>
    </source>
</evidence>
<keyword evidence="3" id="KW-1185">Reference proteome</keyword>
<dbReference type="Proteomes" id="UP000324222">
    <property type="component" value="Unassembled WGS sequence"/>
</dbReference>
<name>A0A5B7FYE9_PORTR</name>